<gene>
    <name evidence="3" type="ORF">PBRA_006755</name>
    <name evidence="4" type="ORF">PLBR_LOCUS7994</name>
</gene>
<evidence type="ECO:0000256" key="1">
    <source>
        <dbReference type="SAM" id="MobiDB-lite"/>
    </source>
</evidence>
<name>A0A0G4IU76_PLABS</name>
<evidence type="ECO:0000313" key="5">
    <source>
        <dbReference type="Proteomes" id="UP000039324"/>
    </source>
</evidence>
<feature type="region of interest" description="Disordered" evidence="1">
    <location>
        <begin position="132"/>
        <end position="212"/>
    </location>
</feature>
<keyword evidence="4" id="KW-0496">Mitochondrion</keyword>
<dbReference type="Proteomes" id="UP000039324">
    <property type="component" value="Unassembled WGS sequence"/>
</dbReference>
<dbReference type="EMBL" id="OVEO01000015">
    <property type="protein sequence ID" value="SPR00779.1"/>
    <property type="molecule type" value="Genomic_DNA"/>
</dbReference>
<keyword evidence="2" id="KW-0732">Signal</keyword>
<evidence type="ECO:0000313" key="4">
    <source>
        <dbReference type="EMBL" id="SPR00779.1"/>
    </source>
</evidence>
<protein>
    <submittedName>
        <fullName evidence="3">Uncharacterized protein</fullName>
    </submittedName>
</protein>
<evidence type="ECO:0000256" key="2">
    <source>
        <dbReference type="SAM" id="SignalP"/>
    </source>
</evidence>
<proteinExistence type="predicted"/>
<evidence type="ECO:0000313" key="3">
    <source>
        <dbReference type="EMBL" id="CEO98641.1"/>
    </source>
</evidence>
<geneLocation type="mitochondrion" evidence="4"/>
<feature type="compositionally biased region" description="Basic and acidic residues" evidence="1">
    <location>
        <begin position="148"/>
        <end position="186"/>
    </location>
</feature>
<reference evidence="3 5" key="1">
    <citation type="submission" date="2015-02" db="EMBL/GenBank/DDBJ databases">
        <authorList>
            <person name="Chooi Y.-H."/>
        </authorList>
    </citation>
    <scope>NUCLEOTIDE SEQUENCE [LARGE SCALE GENOMIC DNA]</scope>
    <source>
        <strain evidence="3">E3</strain>
    </source>
</reference>
<sequence length="212" mass="22802">MLAALLVAVAVAAVSVADAGSSSTMDRRALADNDVHDHAVKRGTGNVVGQGRAVDQVVDVDNRQAVSKSAKADSGLELGDELHMFKGTQLGAAVPGIGALPGNEVLLDVGGLGVGSEVQAVATTAWTTTTDHSAADTKVENHNNGSRRHAESSTLKTKDELEDKRHDRDAHEFKHEHDHDHHEDHHRPSHHHRSHHHHDDDDDDDNDDDDDD</sequence>
<accession>A0A0G4IU76</accession>
<evidence type="ECO:0000313" key="6">
    <source>
        <dbReference type="Proteomes" id="UP000290189"/>
    </source>
</evidence>
<dbReference type="AlphaFoldDB" id="A0A0G4IU76"/>
<feature type="compositionally biased region" description="Basic residues" evidence="1">
    <location>
        <begin position="187"/>
        <end position="196"/>
    </location>
</feature>
<dbReference type="EMBL" id="CDSF01000086">
    <property type="protein sequence ID" value="CEO98641.1"/>
    <property type="molecule type" value="Genomic_DNA"/>
</dbReference>
<feature type="compositionally biased region" description="Acidic residues" evidence="1">
    <location>
        <begin position="200"/>
        <end position="212"/>
    </location>
</feature>
<feature type="signal peptide" evidence="2">
    <location>
        <begin position="1"/>
        <end position="19"/>
    </location>
</feature>
<organism evidence="3 5">
    <name type="scientific">Plasmodiophora brassicae</name>
    <name type="common">Clubroot disease agent</name>
    <dbReference type="NCBI Taxonomy" id="37360"/>
    <lineage>
        <taxon>Eukaryota</taxon>
        <taxon>Sar</taxon>
        <taxon>Rhizaria</taxon>
        <taxon>Endomyxa</taxon>
        <taxon>Phytomyxea</taxon>
        <taxon>Plasmodiophorida</taxon>
        <taxon>Plasmodiophoridae</taxon>
        <taxon>Plasmodiophora</taxon>
    </lineage>
</organism>
<keyword evidence="5" id="KW-1185">Reference proteome</keyword>
<reference evidence="4 6" key="2">
    <citation type="submission" date="2018-03" db="EMBL/GenBank/DDBJ databases">
        <authorList>
            <person name="Fogelqvist J."/>
        </authorList>
    </citation>
    <scope>NUCLEOTIDE SEQUENCE [LARGE SCALE GENOMIC DNA]</scope>
</reference>
<feature type="chain" id="PRO_5035990751" evidence="2">
    <location>
        <begin position="20"/>
        <end position="212"/>
    </location>
</feature>
<dbReference type="Proteomes" id="UP000290189">
    <property type="component" value="Unassembled WGS sequence"/>
</dbReference>